<evidence type="ECO:0000256" key="2">
    <source>
        <dbReference type="ARBA" id="ARBA00023125"/>
    </source>
</evidence>
<sequence length="251" mass="27701">MTAGIDRRSASGADTGRDGIRRISTTSVADRVAGELLRLISTDQLSPGDKLPSEPDLARQLGVGRSTVREAKQMLISRGFLESRGKVGTFVADQESRRVPLEMLDVLLTMRRVEELHQARNILEVGAIRLACELATEAELAALDAHLDRLSQVDGDEEFWSGTVAFHSEIVRACHNTAIIYMFNSLSDAMRTDQLPIHARANVRADGVERHRRLLRALRTRDPNAAAAEMADHLAQSHHHDLSVLGTDRTD</sequence>
<dbReference type="PANTHER" id="PTHR43537:SF5">
    <property type="entry name" value="UXU OPERON TRANSCRIPTIONAL REGULATOR"/>
    <property type="match status" value="1"/>
</dbReference>
<evidence type="ECO:0000313" key="6">
    <source>
        <dbReference type="Proteomes" id="UP001500902"/>
    </source>
</evidence>
<dbReference type="Pfam" id="PF00392">
    <property type="entry name" value="GntR"/>
    <property type="match status" value="1"/>
</dbReference>
<dbReference type="SUPFAM" id="SSF46785">
    <property type="entry name" value="Winged helix' DNA-binding domain"/>
    <property type="match status" value="1"/>
</dbReference>
<evidence type="ECO:0000259" key="4">
    <source>
        <dbReference type="PROSITE" id="PS50949"/>
    </source>
</evidence>
<keyword evidence="3" id="KW-0804">Transcription</keyword>
<name>A0ABP7D2Q2_9ACTN</name>
<dbReference type="CDD" id="cd07377">
    <property type="entry name" value="WHTH_GntR"/>
    <property type="match status" value="1"/>
</dbReference>
<keyword evidence="6" id="KW-1185">Reference proteome</keyword>
<proteinExistence type="predicted"/>
<dbReference type="InterPro" id="IPR008920">
    <property type="entry name" value="TF_FadR/GntR_C"/>
</dbReference>
<dbReference type="Pfam" id="PF07729">
    <property type="entry name" value="FCD"/>
    <property type="match status" value="1"/>
</dbReference>
<dbReference type="InterPro" id="IPR036390">
    <property type="entry name" value="WH_DNA-bd_sf"/>
</dbReference>
<dbReference type="PANTHER" id="PTHR43537">
    <property type="entry name" value="TRANSCRIPTIONAL REGULATOR, GNTR FAMILY"/>
    <property type="match status" value="1"/>
</dbReference>
<dbReference type="Gene3D" id="1.20.120.530">
    <property type="entry name" value="GntR ligand-binding domain-like"/>
    <property type="match status" value="1"/>
</dbReference>
<dbReference type="InterPro" id="IPR000524">
    <property type="entry name" value="Tscrpt_reg_HTH_GntR"/>
</dbReference>
<feature type="domain" description="HTH gntR-type" evidence="4">
    <location>
        <begin position="26"/>
        <end position="94"/>
    </location>
</feature>
<dbReference type="PROSITE" id="PS50949">
    <property type="entry name" value="HTH_GNTR"/>
    <property type="match status" value="1"/>
</dbReference>
<dbReference type="PRINTS" id="PR00035">
    <property type="entry name" value="HTHGNTR"/>
</dbReference>
<dbReference type="Gene3D" id="1.10.10.10">
    <property type="entry name" value="Winged helix-like DNA-binding domain superfamily/Winged helix DNA-binding domain"/>
    <property type="match status" value="1"/>
</dbReference>
<dbReference type="RefSeq" id="WP_344889315.1">
    <property type="nucleotide sequence ID" value="NZ_BAAAZP010000152.1"/>
</dbReference>
<dbReference type="SMART" id="SM00895">
    <property type="entry name" value="FCD"/>
    <property type="match status" value="1"/>
</dbReference>
<dbReference type="InterPro" id="IPR036388">
    <property type="entry name" value="WH-like_DNA-bd_sf"/>
</dbReference>
<dbReference type="Proteomes" id="UP001500902">
    <property type="component" value="Unassembled WGS sequence"/>
</dbReference>
<evidence type="ECO:0000313" key="5">
    <source>
        <dbReference type="EMBL" id="GAA3698418.1"/>
    </source>
</evidence>
<dbReference type="SMART" id="SM00345">
    <property type="entry name" value="HTH_GNTR"/>
    <property type="match status" value="1"/>
</dbReference>
<accession>A0ABP7D2Q2</accession>
<evidence type="ECO:0000256" key="1">
    <source>
        <dbReference type="ARBA" id="ARBA00023015"/>
    </source>
</evidence>
<comment type="caution">
    <text evidence="5">The sequence shown here is derived from an EMBL/GenBank/DDBJ whole genome shotgun (WGS) entry which is preliminary data.</text>
</comment>
<dbReference type="InterPro" id="IPR011711">
    <property type="entry name" value="GntR_C"/>
</dbReference>
<dbReference type="EMBL" id="BAAAZP010000152">
    <property type="protein sequence ID" value="GAA3698418.1"/>
    <property type="molecule type" value="Genomic_DNA"/>
</dbReference>
<keyword evidence="1" id="KW-0805">Transcription regulation</keyword>
<evidence type="ECO:0000256" key="3">
    <source>
        <dbReference type="ARBA" id="ARBA00023163"/>
    </source>
</evidence>
<protein>
    <submittedName>
        <fullName evidence="5">FadR/GntR family transcriptional regulator</fullName>
    </submittedName>
</protein>
<dbReference type="SUPFAM" id="SSF48008">
    <property type="entry name" value="GntR ligand-binding domain-like"/>
    <property type="match status" value="1"/>
</dbReference>
<keyword evidence="2" id="KW-0238">DNA-binding</keyword>
<organism evidence="5 6">
    <name type="scientific">Nonomuraea antimicrobica</name>
    <dbReference type="NCBI Taxonomy" id="561173"/>
    <lineage>
        <taxon>Bacteria</taxon>
        <taxon>Bacillati</taxon>
        <taxon>Actinomycetota</taxon>
        <taxon>Actinomycetes</taxon>
        <taxon>Streptosporangiales</taxon>
        <taxon>Streptosporangiaceae</taxon>
        <taxon>Nonomuraea</taxon>
    </lineage>
</organism>
<reference evidence="6" key="1">
    <citation type="journal article" date="2019" name="Int. J. Syst. Evol. Microbiol.">
        <title>The Global Catalogue of Microorganisms (GCM) 10K type strain sequencing project: providing services to taxonomists for standard genome sequencing and annotation.</title>
        <authorList>
            <consortium name="The Broad Institute Genomics Platform"/>
            <consortium name="The Broad Institute Genome Sequencing Center for Infectious Disease"/>
            <person name="Wu L."/>
            <person name="Ma J."/>
        </authorList>
    </citation>
    <scope>NUCLEOTIDE SEQUENCE [LARGE SCALE GENOMIC DNA]</scope>
    <source>
        <strain evidence="6">JCM 16904</strain>
    </source>
</reference>
<gene>
    <name evidence="5" type="ORF">GCM10022224_075500</name>
</gene>